<evidence type="ECO:0000313" key="9">
    <source>
        <dbReference type="EMBL" id="ORZ32026.1"/>
    </source>
</evidence>
<dbReference type="OrthoDB" id="5877963at2759"/>
<dbReference type="Pfam" id="PF00375">
    <property type="entry name" value="SDF"/>
    <property type="match status" value="1"/>
</dbReference>
<dbReference type="GO" id="GO:0005886">
    <property type="term" value="C:plasma membrane"/>
    <property type="evidence" value="ECO:0007669"/>
    <property type="project" value="UniProtKB-SubCell"/>
</dbReference>
<name>A0A1Y2HBS2_9FUNG</name>
<feature type="transmembrane region" description="Helical" evidence="7">
    <location>
        <begin position="32"/>
        <end position="52"/>
    </location>
</feature>
<evidence type="ECO:0000256" key="6">
    <source>
        <dbReference type="ARBA" id="ARBA00023136"/>
    </source>
</evidence>
<dbReference type="Proteomes" id="UP000193411">
    <property type="component" value="Unassembled WGS sequence"/>
</dbReference>
<dbReference type="InterPro" id="IPR001991">
    <property type="entry name" value="Na-dicarboxylate_symporter"/>
</dbReference>
<evidence type="ECO:0000256" key="4">
    <source>
        <dbReference type="ARBA" id="ARBA00022692"/>
    </source>
</evidence>
<proteinExistence type="inferred from homology"/>
<dbReference type="PANTHER" id="PTHR42865">
    <property type="entry name" value="PROTON/GLUTAMATE-ASPARTATE SYMPORTER"/>
    <property type="match status" value="1"/>
</dbReference>
<organism evidence="9 10">
    <name type="scientific">Catenaria anguillulae PL171</name>
    <dbReference type="NCBI Taxonomy" id="765915"/>
    <lineage>
        <taxon>Eukaryota</taxon>
        <taxon>Fungi</taxon>
        <taxon>Fungi incertae sedis</taxon>
        <taxon>Blastocladiomycota</taxon>
        <taxon>Blastocladiomycetes</taxon>
        <taxon>Blastocladiales</taxon>
        <taxon>Catenariaceae</taxon>
        <taxon>Catenaria</taxon>
    </lineage>
</organism>
<keyword evidence="4 7" id="KW-0812">Transmembrane</keyword>
<accession>A0A1Y2HBS2</accession>
<dbReference type="EMBL" id="MCFL01000052">
    <property type="protein sequence ID" value="ORZ32026.1"/>
    <property type="molecule type" value="Genomic_DNA"/>
</dbReference>
<evidence type="ECO:0000256" key="1">
    <source>
        <dbReference type="ARBA" id="ARBA00004651"/>
    </source>
</evidence>
<reference evidence="9 10" key="1">
    <citation type="submission" date="2016-07" db="EMBL/GenBank/DDBJ databases">
        <title>Pervasive Adenine N6-methylation of Active Genes in Fungi.</title>
        <authorList>
            <consortium name="DOE Joint Genome Institute"/>
            <person name="Mondo S.J."/>
            <person name="Dannebaum R.O."/>
            <person name="Kuo R.C."/>
            <person name="Labutti K."/>
            <person name="Haridas S."/>
            <person name="Kuo A."/>
            <person name="Salamov A."/>
            <person name="Ahrendt S.R."/>
            <person name="Lipzen A."/>
            <person name="Sullivan W."/>
            <person name="Andreopoulos W.B."/>
            <person name="Clum A."/>
            <person name="Lindquist E."/>
            <person name="Daum C."/>
            <person name="Ramamoorthy G.K."/>
            <person name="Gryganskyi A."/>
            <person name="Culley D."/>
            <person name="Magnuson J.K."/>
            <person name="James T.Y."/>
            <person name="O'Malley M.A."/>
            <person name="Stajich J.E."/>
            <person name="Spatafora J.W."/>
            <person name="Visel A."/>
            <person name="Grigoriev I.V."/>
        </authorList>
    </citation>
    <scope>NUCLEOTIDE SEQUENCE [LARGE SCALE GENOMIC DNA]</scope>
    <source>
        <strain evidence="9 10">PL171</strain>
    </source>
</reference>
<evidence type="ECO:0000256" key="5">
    <source>
        <dbReference type="ARBA" id="ARBA00022989"/>
    </source>
</evidence>
<feature type="transmembrane region" description="Helical" evidence="7">
    <location>
        <begin position="64"/>
        <end position="86"/>
    </location>
</feature>
<feature type="transmembrane region" description="Helical" evidence="7">
    <location>
        <begin position="243"/>
        <end position="267"/>
    </location>
</feature>
<dbReference type="PANTHER" id="PTHR42865:SF7">
    <property type="entry name" value="PROTON_GLUTAMATE-ASPARTATE SYMPORTER"/>
    <property type="match status" value="1"/>
</dbReference>
<evidence type="ECO:0000256" key="2">
    <source>
        <dbReference type="ARBA" id="ARBA00022448"/>
    </source>
</evidence>
<dbReference type="InterPro" id="IPR036458">
    <property type="entry name" value="Na:dicarbo_symporter_sf"/>
</dbReference>
<keyword evidence="6 7" id="KW-0472">Membrane</keyword>
<protein>
    <recommendedName>
        <fullName evidence="7">Amino acid transporter</fullName>
    </recommendedName>
</protein>
<keyword evidence="7" id="KW-0769">Symport</keyword>
<dbReference type="PRINTS" id="PR00173">
    <property type="entry name" value="EDTRNSPORT"/>
</dbReference>
<dbReference type="SUPFAM" id="SSF118215">
    <property type="entry name" value="Proton glutamate symport protein"/>
    <property type="match status" value="1"/>
</dbReference>
<evidence type="ECO:0000313" key="10">
    <source>
        <dbReference type="Proteomes" id="UP000193411"/>
    </source>
</evidence>
<comment type="caution">
    <text evidence="9">The sequence shown here is derived from an EMBL/GenBank/DDBJ whole genome shotgun (WGS) entry which is preliminary data.</text>
</comment>
<keyword evidence="2 7" id="KW-0813">Transport</keyword>
<feature type="transmembrane region" description="Helical" evidence="7">
    <location>
        <begin position="210"/>
        <end position="231"/>
    </location>
</feature>
<comment type="similarity">
    <text evidence="7">Belongs to the dicarboxylate/amino acid:cation symporter (DAACS) (TC 2.A.23) family.</text>
</comment>
<dbReference type="GO" id="GO:0006835">
    <property type="term" value="P:dicarboxylic acid transport"/>
    <property type="evidence" value="ECO:0007669"/>
    <property type="project" value="TreeGrafter"/>
</dbReference>
<keyword evidence="3" id="KW-1003">Cell membrane</keyword>
<feature type="transmembrane region" description="Helical" evidence="7">
    <location>
        <begin position="98"/>
        <end position="124"/>
    </location>
</feature>
<evidence type="ECO:0000256" key="7">
    <source>
        <dbReference type="RuleBase" id="RU361216"/>
    </source>
</evidence>
<dbReference type="GO" id="GO:0015293">
    <property type="term" value="F:symporter activity"/>
    <property type="evidence" value="ECO:0007669"/>
    <property type="project" value="UniProtKB-UniRule"/>
</dbReference>
<sequence>MTASSPAPAVDVDAKEKGRMTPWRFLREKTSLSHYIFLATGLGLLIGGLGGKSVAYTGQVLAKIFLRAIKCLITPLIFSTLVVGIAGHGDDVGRVGRLFAKCLAYFWTVTTIALFIGLGAVNLIQPGVGVPLVKGDLSDDIKKNLSAISAEKLIEKVLPTSFFDAAATNETLGIVTCAVAFSIGLLWVPRQKRAIMIRWLDALMDIMFQVTWLVMLLAPLGIVGALMAVIGTNGFGVLVSLGKLVACLFGALLVLVIGVFVPVVALCRVNVIDFFRAIQKPAALAFFTASSESALPMAMEIMVEFGVPRDIVAFVMPTGYSFNLDGTTLYLAMASRFCAQIGEVEQDFGTQIIMMLTLMIVSKGVAAVPRASIVVLASCVTMFNLPKEGILVILGVDPFLDMARTCANLTGNCIATVVMARWEGRFGEKADDDLLVEDVEDVEKGIVVAH</sequence>
<dbReference type="AlphaFoldDB" id="A0A1Y2HBS2"/>
<dbReference type="Gene3D" id="1.10.3860.10">
    <property type="entry name" value="Sodium:dicarboxylate symporter"/>
    <property type="match status" value="1"/>
</dbReference>
<dbReference type="STRING" id="765915.A0A1Y2HBS2"/>
<keyword evidence="5 7" id="KW-1133">Transmembrane helix</keyword>
<dbReference type="EMBL" id="MCFL01000061">
    <property type="protein sequence ID" value="ORZ31366.1"/>
    <property type="molecule type" value="Genomic_DNA"/>
</dbReference>
<evidence type="ECO:0000256" key="3">
    <source>
        <dbReference type="ARBA" id="ARBA00022475"/>
    </source>
</evidence>
<evidence type="ECO:0000313" key="8">
    <source>
        <dbReference type="EMBL" id="ORZ31366.1"/>
    </source>
</evidence>
<gene>
    <name evidence="9" type="ORF">BCR44DRAFT_1487456</name>
    <name evidence="8" type="ORF">BCR44DRAFT_91565</name>
</gene>
<feature type="transmembrane region" description="Helical" evidence="7">
    <location>
        <begin position="171"/>
        <end position="189"/>
    </location>
</feature>
<keyword evidence="10" id="KW-1185">Reference proteome</keyword>
<comment type="subcellular location">
    <subcellularLocation>
        <location evidence="1">Cell membrane</location>
        <topology evidence="1">Multi-pass membrane protein</topology>
    </subcellularLocation>
    <subcellularLocation>
        <location evidence="7">Membrane</location>
        <topology evidence="7">Multi-pass membrane protein</topology>
    </subcellularLocation>
</comment>